<reference evidence="1 2" key="1">
    <citation type="journal article" date="2011" name="Proc. Natl. Acad. Sci. U.S.A.">
        <title>Evolutionary erosion of yeast sex chromosomes by mating-type switching accidents.</title>
        <authorList>
            <person name="Gordon J.L."/>
            <person name="Armisen D."/>
            <person name="Proux-Wera E."/>
            <person name="Oheigeartaigh S.S."/>
            <person name="Byrne K.P."/>
            <person name="Wolfe K.H."/>
        </authorList>
    </citation>
    <scope>NUCLEOTIDE SEQUENCE [LARGE SCALE GENOMIC DNA]</scope>
    <source>
        <strain evidence="2">ATCC 76901 / BCRC 22586 / CBS 4309 / NBRC 1992 / NRRL Y-12630</strain>
    </source>
</reference>
<dbReference type="AlphaFoldDB" id="G0VEP0"/>
<dbReference type="EMBL" id="HE576755">
    <property type="protein sequence ID" value="CCC70031.1"/>
    <property type="molecule type" value="Genomic_DNA"/>
</dbReference>
<proteinExistence type="predicted"/>
<dbReference type="InterPro" id="IPR011990">
    <property type="entry name" value="TPR-like_helical_dom_sf"/>
</dbReference>
<dbReference type="InParanoid" id="G0VEP0"/>
<dbReference type="Proteomes" id="UP000001640">
    <property type="component" value="Chromosome 4"/>
</dbReference>
<dbReference type="HOGENOM" id="CLU_132745_0_0_1"/>
<dbReference type="KEGG" id="ncs:NCAS_0D04500"/>
<dbReference type="Gene3D" id="1.25.40.10">
    <property type="entry name" value="Tetratricopeptide repeat domain"/>
    <property type="match status" value="1"/>
</dbReference>
<dbReference type="GO" id="GO:0051087">
    <property type="term" value="F:protein-folding chaperone binding"/>
    <property type="evidence" value="ECO:0007669"/>
    <property type="project" value="EnsemblFungi"/>
</dbReference>
<gene>
    <name evidence="1" type="primary">NCAS0D04500</name>
    <name evidence="1" type="ordered locus">NCAS_0D04500</name>
</gene>
<organism evidence="1 2">
    <name type="scientific">Naumovozyma castellii</name>
    <name type="common">Yeast</name>
    <name type="synonym">Saccharomyces castellii</name>
    <dbReference type="NCBI Taxonomy" id="27288"/>
    <lineage>
        <taxon>Eukaryota</taxon>
        <taxon>Fungi</taxon>
        <taxon>Dikarya</taxon>
        <taxon>Ascomycota</taxon>
        <taxon>Saccharomycotina</taxon>
        <taxon>Saccharomycetes</taxon>
        <taxon>Saccharomycetales</taxon>
        <taxon>Saccharomycetaceae</taxon>
        <taxon>Naumovozyma</taxon>
    </lineage>
</organism>
<dbReference type="GO" id="GO:0006457">
    <property type="term" value="P:protein folding"/>
    <property type="evidence" value="ECO:0007669"/>
    <property type="project" value="EnsemblFungi"/>
</dbReference>
<dbReference type="OrthoDB" id="10250354at2759"/>
<dbReference type="RefSeq" id="XP_003676392.1">
    <property type="nucleotide sequence ID" value="XM_003676344.1"/>
</dbReference>
<dbReference type="OMA" id="PIGYSNK"/>
<dbReference type="GO" id="GO:0000492">
    <property type="term" value="P:box C/D snoRNP assembly"/>
    <property type="evidence" value="ECO:0007669"/>
    <property type="project" value="EnsemblFungi"/>
</dbReference>
<sequence>MSFEENKTEGNRLFKLGDYTAANKFYDLCIMEEPTNPIGYSNKAMSLIKQEHFDQAIRTCNTGLLYSSDPEHEAIKRKLQYRLELAQKSQERETVNKDTPPDIVDITIKEVDALPLSFSTL</sequence>
<dbReference type="FunCoup" id="G0VEP0">
    <property type="interactions" value="113"/>
</dbReference>
<name>G0VEP0_NAUCA</name>
<dbReference type="eggNOG" id="KOG1124">
    <property type="taxonomic scope" value="Eukaryota"/>
</dbReference>
<accession>G0VEP0</accession>
<protein>
    <submittedName>
        <fullName evidence="1">Uncharacterized protein</fullName>
    </submittedName>
</protein>
<dbReference type="SUPFAM" id="SSF48452">
    <property type="entry name" value="TPR-like"/>
    <property type="match status" value="1"/>
</dbReference>
<evidence type="ECO:0000313" key="2">
    <source>
        <dbReference type="Proteomes" id="UP000001640"/>
    </source>
</evidence>
<dbReference type="GeneID" id="96903637"/>
<dbReference type="STRING" id="1064592.G0VEP0"/>
<dbReference type="GO" id="GO:0097255">
    <property type="term" value="C:R2TP complex"/>
    <property type="evidence" value="ECO:0007669"/>
    <property type="project" value="EnsemblFungi"/>
</dbReference>
<evidence type="ECO:0000313" key="1">
    <source>
        <dbReference type="EMBL" id="CCC70031.1"/>
    </source>
</evidence>
<reference key="2">
    <citation type="submission" date="2011-08" db="EMBL/GenBank/DDBJ databases">
        <title>Genome sequence of Naumovozyma castellii.</title>
        <authorList>
            <person name="Gordon J.L."/>
            <person name="Armisen D."/>
            <person name="Proux-Wera E."/>
            <person name="OhEigeartaigh S.S."/>
            <person name="Byrne K.P."/>
            <person name="Wolfe K.H."/>
        </authorList>
    </citation>
    <scope>NUCLEOTIDE SEQUENCE</scope>
    <source>
        <strain>Type strain:CBS 4309</strain>
    </source>
</reference>
<keyword evidence="2" id="KW-1185">Reference proteome</keyword>